<evidence type="ECO:0000313" key="1">
    <source>
        <dbReference type="EMBL" id="KKM77314.1"/>
    </source>
</evidence>
<proteinExistence type="predicted"/>
<dbReference type="AlphaFoldDB" id="A0A0F9K5G2"/>
<comment type="caution">
    <text evidence="1">The sequence shown here is derived from an EMBL/GenBank/DDBJ whole genome shotgun (WGS) entry which is preliminary data.</text>
</comment>
<dbReference type="EMBL" id="LAZR01008662">
    <property type="protein sequence ID" value="KKM77314.1"/>
    <property type="molecule type" value="Genomic_DNA"/>
</dbReference>
<feature type="non-terminal residue" evidence="1">
    <location>
        <position position="122"/>
    </location>
</feature>
<accession>A0A0F9K5G2</accession>
<gene>
    <name evidence="1" type="ORF">LCGC14_1371290</name>
</gene>
<organism evidence="1">
    <name type="scientific">marine sediment metagenome</name>
    <dbReference type="NCBI Taxonomy" id="412755"/>
    <lineage>
        <taxon>unclassified sequences</taxon>
        <taxon>metagenomes</taxon>
        <taxon>ecological metagenomes</taxon>
    </lineage>
</organism>
<name>A0A0F9K5G2_9ZZZZ</name>
<sequence length="122" mass="14058">MREIRFLKSIPAKSLFLSRQHKLRIILYLQVVFLFVSVSVLSAQNTDSLPQNRSVDSVTIDTTIVGTVVIRRKQNKMKFVPRSVSLTNPVISFRQTKALAEEPHRFRVPSFWTNVNQLGINF</sequence>
<reference evidence="1" key="1">
    <citation type="journal article" date="2015" name="Nature">
        <title>Complex archaea that bridge the gap between prokaryotes and eukaryotes.</title>
        <authorList>
            <person name="Spang A."/>
            <person name="Saw J.H."/>
            <person name="Jorgensen S.L."/>
            <person name="Zaremba-Niedzwiedzka K."/>
            <person name="Martijn J."/>
            <person name="Lind A.E."/>
            <person name="van Eijk R."/>
            <person name="Schleper C."/>
            <person name="Guy L."/>
            <person name="Ettema T.J."/>
        </authorList>
    </citation>
    <scope>NUCLEOTIDE SEQUENCE</scope>
</reference>
<protein>
    <submittedName>
        <fullName evidence="1">Uncharacterized protein</fullName>
    </submittedName>
</protein>